<keyword evidence="2" id="KW-1185">Reference proteome</keyword>
<dbReference type="AlphaFoldDB" id="A0A9W9LEB4"/>
<evidence type="ECO:0000313" key="2">
    <source>
        <dbReference type="Proteomes" id="UP001149163"/>
    </source>
</evidence>
<organism evidence="1 2">
    <name type="scientific">Penicillium canariense</name>
    <dbReference type="NCBI Taxonomy" id="189055"/>
    <lineage>
        <taxon>Eukaryota</taxon>
        <taxon>Fungi</taxon>
        <taxon>Dikarya</taxon>
        <taxon>Ascomycota</taxon>
        <taxon>Pezizomycotina</taxon>
        <taxon>Eurotiomycetes</taxon>
        <taxon>Eurotiomycetidae</taxon>
        <taxon>Eurotiales</taxon>
        <taxon>Aspergillaceae</taxon>
        <taxon>Penicillium</taxon>
    </lineage>
</organism>
<reference evidence="1" key="1">
    <citation type="submission" date="2022-11" db="EMBL/GenBank/DDBJ databases">
        <authorList>
            <person name="Petersen C."/>
        </authorList>
    </citation>
    <scope>NUCLEOTIDE SEQUENCE</scope>
    <source>
        <strain evidence="1">IBT 26290</strain>
    </source>
</reference>
<gene>
    <name evidence="1" type="ORF">N7482_010247</name>
</gene>
<proteinExistence type="predicted"/>
<dbReference type="Proteomes" id="UP001149163">
    <property type="component" value="Unassembled WGS sequence"/>
</dbReference>
<accession>A0A9W9LEB4</accession>
<sequence>MPLTKICNQWPSGIPSYVRGHKKPVDELEPTTRVWRHFVREEWTPAAMGISRDGPSSRWATTDQKLRDVGFQHSLSGRMDIAINPARRNDLLFDLANTPKIQALLANYLISLFSWDGSIDVVTHICQEIVTLMPINDNLSTSNLLEFRESVARPNFLDMYMAQDGTLLSSDSFPKLIIDDRTLESGLLL</sequence>
<dbReference type="GeneID" id="81431547"/>
<protein>
    <submittedName>
        <fullName evidence="1">Uncharacterized protein</fullName>
    </submittedName>
</protein>
<dbReference type="OrthoDB" id="5396831at2759"/>
<name>A0A9W9LEB4_9EURO</name>
<dbReference type="RefSeq" id="XP_056538328.1">
    <property type="nucleotide sequence ID" value="XM_056692371.1"/>
</dbReference>
<comment type="caution">
    <text evidence="1">The sequence shown here is derived from an EMBL/GenBank/DDBJ whole genome shotgun (WGS) entry which is preliminary data.</text>
</comment>
<dbReference type="EMBL" id="JAPQKN010000008">
    <property type="protein sequence ID" value="KAJ5150995.1"/>
    <property type="molecule type" value="Genomic_DNA"/>
</dbReference>
<reference evidence="1" key="2">
    <citation type="journal article" date="2023" name="IMA Fungus">
        <title>Comparative genomic study of the Penicillium genus elucidates a diverse pangenome and 15 lateral gene transfer events.</title>
        <authorList>
            <person name="Petersen C."/>
            <person name="Sorensen T."/>
            <person name="Nielsen M.R."/>
            <person name="Sondergaard T.E."/>
            <person name="Sorensen J.L."/>
            <person name="Fitzpatrick D.A."/>
            <person name="Frisvad J.C."/>
            <person name="Nielsen K.L."/>
        </authorList>
    </citation>
    <scope>NUCLEOTIDE SEQUENCE</scope>
    <source>
        <strain evidence="1">IBT 26290</strain>
    </source>
</reference>
<evidence type="ECO:0000313" key="1">
    <source>
        <dbReference type="EMBL" id="KAJ5150995.1"/>
    </source>
</evidence>